<evidence type="ECO:0008006" key="3">
    <source>
        <dbReference type="Google" id="ProtNLM"/>
    </source>
</evidence>
<evidence type="ECO:0000313" key="2">
    <source>
        <dbReference type="Proteomes" id="UP001060414"/>
    </source>
</evidence>
<accession>A0ABY5ZHV5</accession>
<dbReference type="Proteomes" id="UP001060414">
    <property type="component" value="Chromosome"/>
</dbReference>
<gene>
    <name evidence="1" type="ORF">L9S41_11295</name>
</gene>
<dbReference type="RefSeq" id="WP_260746630.1">
    <property type="nucleotide sequence ID" value="NZ_CP092109.1"/>
</dbReference>
<evidence type="ECO:0000313" key="1">
    <source>
        <dbReference type="EMBL" id="UWZ78281.1"/>
    </source>
</evidence>
<dbReference type="EMBL" id="CP092109">
    <property type="protein sequence ID" value="UWZ78281.1"/>
    <property type="molecule type" value="Genomic_DNA"/>
</dbReference>
<reference evidence="1" key="1">
    <citation type="journal article" date="2022" name="Environ. Microbiol.">
        <title>Geoalkalibacter halelectricus SAP #1 sp. nov. possessing extracellular electron transfer and mineral#reducing capabilities from a haloalkaline environment.</title>
        <authorList>
            <person name="Yadav S."/>
            <person name="Singh R."/>
            <person name="Sundharam S.S."/>
            <person name="Chaudhary S."/>
            <person name="Krishnamurthi S."/>
            <person name="Patil S.A."/>
        </authorList>
    </citation>
    <scope>NUCLEOTIDE SEQUENCE</scope>
    <source>
        <strain evidence="1">SAP-1</strain>
    </source>
</reference>
<organism evidence="1 2">
    <name type="scientific">Geoalkalibacter halelectricus</name>
    <dbReference type="NCBI Taxonomy" id="2847045"/>
    <lineage>
        <taxon>Bacteria</taxon>
        <taxon>Pseudomonadati</taxon>
        <taxon>Thermodesulfobacteriota</taxon>
        <taxon>Desulfuromonadia</taxon>
        <taxon>Desulfuromonadales</taxon>
        <taxon>Geoalkalibacteraceae</taxon>
        <taxon>Geoalkalibacter</taxon>
    </lineage>
</organism>
<protein>
    <recommendedName>
        <fullName evidence="3">SatD family (SatD)</fullName>
    </recommendedName>
</protein>
<keyword evidence="2" id="KW-1185">Reference proteome</keyword>
<sequence length="222" mass="24225">MKSDSLSVCLHSDLVPVARRRAREDAVQVIEAALAQANEAYGKKMVLPLALGSGSEWRGVFTTLPAAVEVDLFLRHRLFPLQITTGIGCGDLSANHDEGLSRMVGSCLERSRKGLERARRHRGGTIILSGNPLLDTGANTICQLLQTLFETWTEKQLEAYLAYRRYGTEAHAAEAVGITQSALHQRLAAARAKTYESASEQLLWFVENFPAVVSDPSCAEAS</sequence>
<name>A0ABY5ZHV5_9BACT</name>
<proteinExistence type="predicted"/>